<dbReference type="Pfam" id="PF07715">
    <property type="entry name" value="Plug"/>
    <property type="match status" value="1"/>
</dbReference>
<dbReference type="GO" id="GO:0009279">
    <property type="term" value="C:cell outer membrane"/>
    <property type="evidence" value="ECO:0007669"/>
    <property type="project" value="UniProtKB-SubCell"/>
</dbReference>
<dbReference type="OrthoDB" id="9768177at2"/>
<keyword evidence="1" id="KW-1134">Transmembrane beta strand</keyword>
<dbReference type="GO" id="GO:0033214">
    <property type="term" value="P:siderophore-iron import into cell"/>
    <property type="evidence" value="ECO:0007669"/>
    <property type="project" value="TreeGrafter"/>
</dbReference>
<protein>
    <submittedName>
        <fullName evidence="4">TonB-linked outer membrane protein, SusC/RagA family</fullName>
    </submittedName>
</protein>
<dbReference type="Gene3D" id="2.170.130.10">
    <property type="entry name" value="TonB-dependent receptor, plug domain"/>
    <property type="match status" value="1"/>
</dbReference>
<evidence type="ECO:0000256" key="2">
    <source>
        <dbReference type="SAM" id="SignalP"/>
    </source>
</evidence>
<dbReference type="Pfam" id="PF13715">
    <property type="entry name" value="CarbopepD_reg_2"/>
    <property type="match status" value="1"/>
</dbReference>
<sequence>MKNKITFLLLLLFYCSTIFAQQLKVSGTVSDQNGIPLPGASVIVKNSTIGVQTDFDGKFTLENISKSATLVISYLGYFTIEQNVNGQSEINITLKEDAQTLDEVVVVGYGKMNVKDLTSSITTIKAEEIAKTPTGTAMQALQGKVPGLQIVSSGGPGDSPTIRVRGIGSFPGAGSSAPLYVVDGMFFDNIDFLNPSDITSISVLKDASASAIYGVKAANGVVLIETKSGGYNKVTEVVYDGYSGYQVAQNVLKMANAEQFTTMALESGSAADISFIANAMQRYGRSRINPNVPDVNTDWYKEILRPATIQNHSIGVTGGSDKASYSIGLNYFEQEGILDMKNQYERFNLRSKLDFKATDWLTIGGNMILSNATKFNEESAAWNQAYFAVPIIPIYDDANTDAWPINYSSAQSIGYRSGQNPFPALTYNNNRDKTRKILANFYMEFDLIPKKLSFKTTYNHSFASLDARSVDLPYYITNGFQRSISAVTKRSETFSNQIWDNVLTYNDKFGNHNLTVMLGSSFRDDAWNMLTARGEDIPSIDQEVAWYISQAGTINIASVSDGGSRQYGLSYFGRVSYNFNDKYLLYGTLRADGSSKYQEKWGYFPTIGAGWVLSEENFMKENNFTDYLKLRASWGQLGNSNVPASDGANTTSIVDTAIDDVLVSGTVASSTFSSLKWELTEETNIGITSRFFNNKLTLDADYFIRDTKEAVIPVGFPLIPGSVNKSVGSIRNAGFELALSWNNQISDNLSYNVSTNISTLKNEVLDLYGQEYIDGGSAEFRQRSYVGEPLLAFYGREVIGVYQNEAQIQADPVAVANGLVPGDLIYKDQNNDDLIDDSDRVILGSYLPSFMYGLNIGINYKNFEFSTSMMGQTGNKILNRKRGELIWTSDGNLDADLAINRWHGEGTSNSYPSSAGLRKGWNQKMSDYFVEDGSFFRIQNIQIAYNFKQGSQFVGTKIPDIRLSLTAERPFTFFKYNGFNPEVANGIDTQTYPIPAVYTLGVNIKI</sequence>
<keyword evidence="1" id="KW-0812">Transmembrane</keyword>
<keyword evidence="1" id="KW-0813">Transport</keyword>
<keyword evidence="1" id="KW-0998">Cell outer membrane</keyword>
<name>A0A1I6Q8Y5_9FLAO</name>
<gene>
    <name evidence="4" type="ORF">SAMN04488006_1636</name>
</gene>
<comment type="similarity">
    <text evidence="1">Belongs to the TonB-dependent receptor family.</text>
</comment>
<comment type="subcellular location">
    <subcellularLocation>
        <location evidence="1">Cell outer membrane</location>
        <topology evidence="1">Multi-pass membrane protein</topology>
    </subcellularLocation>
</comment>
<dbReference type="PANTHER" id="PTHR30442:SF0">
    <property type="entry name" value="FE(3+) DICITRATE TRANSPORT PROTEIN FECA"/>
    <property type="match status" value="1"/>
</dbReference>
<dbReference type="InterPro" id="IPR023996">
    <property type="entry name" value="TonB-dep_OMP_SusC/RagA"/>
</dbReference>
<dbReference type="RefSeq" id="WP_090224675.1">
    <property type="nucleotide sequence ID" value="NZ_FOZP01000003.1"/>
</dbReference>
<proteinExistence type="inferred from homology"/>
<dbReference type="NCBIfam" id="TIGR04057">
    <property type="entry name" value="SusC_RagA_signa"/>
    <property type="match status" value="1"/>
</dbReference>
<feature type="chain" id="PRO_5011630789" evidence="2">
    <location>
        <begin position="21"/>
        <end position="1006"/>
    </location>
</feature>
<keyword evidence="2" id="KW-0732">Signal</keyword>
<dbReference type="SUPFAM" id="SSF56935">
    <property type="entry name" value="Porins"/>
    <property type="match status" value="1"/>
</dbReference>
<dbReference type="EMBL" id="FOZP01000003">
    <property type="protein sequence ID" value="SFS48931.1"/>
    <property type="molecule type" value="Genomic_DNA"/>
</dbReference>
<evidence type="ECO:0000256" key="1">
    <source>
        <dbReference type="PROSITE-ProRule" id="PRU01360"/>
    </source>
</evidence>
<dbReference type="InterPro" id="IPR012910">
    <property type="entry name" value="Plug_dom"/>
</dbReference>
<dbReference type="Proteomes" id="UP000199312">
    <property type="component" value="Unassembled WGS sequence"/>
</dbReference>
<dbReference type="SUPFAM" id="SSF49464">
    <property type="entry name" value="Carboxypeptidase regulatory domain-like"/>
    <property type="match status" value="1"/>
</dbReference>
<organism evidence="4 5">
    <name type="scientific">Lutibacter maritimus</name>
    <dbReference type="NCBI Taxonomy" id="593133"/>
    <lineage>
        <taxon>Bacteria</taxon>
        <taxon>Pseudomonadati</taxon>
        <taxon>Bacteroidota</taxon>
        <taxon>Flavobacteriia</taxon>
        <taxon>Flavobacteriales</taxon>
        <taxon>Flavobacteriaceae</taxon>
        <taxon>Lutibacter</taxon>
    </lineage>
</organism>
<dbReference type="PANTHER" id="PTHR30442">
    <property type="entry name" value="IRON III DICITRATE TRANSPORT PROTEIN FECA"/>
    <property type="match status" value="1"/>
</dbReference>
<reference evidence="5" key="1">
    <citation type="submission" date="2016-10" db="EMBL/GenBank/DDBJ databases">
        <authorList>
            <person name="Varghese N."/>
            <person name="Submissions S."/>
        </authorList>
    </citation>
    <scope>NUCLEOTIDE SEQUENCE [LARGE SCALE GENOMIC DNA]</scope>
    <source>
        <strain evidence="5">DSM 24450</strain>
    </source>
</reference>
<dbReference type="InterPro" id="IPR039426">
    <property type="entry name" value="TonB-dep_rcpt-like"/>
</dbReference>
<feature type="domain" description="TonB-dependent receptor plug" evidence="3">
    <location>
        <begin position="114"/>
        <end position="221"/>
    </location>
</feature>
<evidence type="ECO:0000313" key="5">
    <source>
        <dbReference type="Proteomes" id="UP000199312"/>
    </source>
</evidence>
<feature type="signal peptide" evidence="2">
    <location>
        <begin position="1"/>
        <end position="20"/>
    </location>
</feature>
<dbReference type="STRING" id="593133.SAMN04488006_1636"/>
<keyword evidence="5" id="KW-1185">Reference proteome</keyword>
<dbReference type="InterPro" id="IPR008969">
    <property type="entry name" value="CarboxyPept-like_regulatory"/>
</dbReference>
<dbReference type="Gene3D" id="2.60.40.1120">
    <property type="entry name" value="Carboxypeptidase-like, regulatory domain"/>
    <property type="match status" value="1"/>
</dbReference>
<keyword evidence="1" id="KW-0472">Membrane</keyword>
<evidence type="ECO:0000313" key="4">
    <source>
        <dbReference type="EMBL" id="SFS48931.1"/>
    </source>
</evidence>
<dbReference type="NCBIfam" id="TIGR04056">
    <property type="entry name" value="OMP_RagA_SusC"/>
    <property type="match status" value="1"/>
</dbReference>
<dbReference type="InterPro" id="IPR023997">
    <property type="entry name" value="TonB-dep_OMP_SusC/RagA_CS"/>
</dbReference>
<accession>A0A1I6Q8Y5</accession>
<dbReference type="InterPro" id="IPR037066">
    <property type="entry name" value="Plug_dom_sf"/>
</dbReference>
<dbReference type="AlphaFoldDB" id="A0A1I6Q8Y5"/>
<evidence type="ECO:0000259" key="3">
    <source>
        <dbReference type="Pfam" id="PF07715"/>
    </source>
</evidence>
<dbReference type="PROSITE" id="PS52016">
    <property type="entry name" value="TONB_DEPENDENT_REC_3"/>
    <property type="match status" value="1"/>
</dbReference>